<protein>
    <recommendedName>
        <fullName evidence="5">[Ribosomal protein bS18]-alanine N-acetyltransferase</fullName>
        <ecNumber evidence="5">2.3.1.266</ecNumber>
    </recommendedName>
</protein>
<sequence>MNNLVIRQADETDIDAIARLEEICFATPWSRESIRQELTENKLAFYVIAELDGEIVGYAGMWLVIDEGHITNVAVLPEHRGKHIASAIIAVMIEFTEGQGIKRFTLEVRSSNEAAKGLYRKFNFKEEGLRKGYYQDNGEDAVIMWRDPSEPLKN</sequence>
<dbReference type="GO" id="GO:0005737">
    <property type="term" value="C:cytoplasm"/>
    <property type="evidence" value="ECO:0007669"/>
    <property type="project" value="UniProtKB-SubCell"/>
</dbReference>
<dbReference type="InterPro" id="IPR000182">
    <property type="entry name" value="GNAT_dom"/>
</dbReference>
<comment type="function">
    <text evidence="5">Acetylates the N-terminal alanine of ribosomal protein bS18.</text>
</comment>
<evidence type="ECO:0000256" key="5">
    <source>
        <dbReference type="RuleBase" id="RU363094"/>
    </source>
</evidence>
<dbReference type="PROSITE" id="PS51186">
    <property type="entry name" value="GNAT"/>
    <property type="match status" value="1"/>
</dbReference>
<dbReference type="SUPFAM" id="SSF55729">
    <property type="entry name" value="Acyl-CoA N-acyltransferases (Nat)"/>
    <property type="match status" value="1"/>
</dbReference>
<keyword evidence="3 7" id="KW-0808">Transferase</keyword>
<evidence type="ECO:0000259" key="6">
    <source>
        <dbReference type="PROSITE" id="PS51186"/>
    </source>
</evidence>
<gene>
    <name evidence="7" type="primary">rimI</name>
    <name evidence="7" type="ORF">OBO34_03860</name>
</gene>
<accession>A0A9J6QJ29</accession>
<keyword evidence="8" id="KW-1185">Reference proteome</keyword>
<dbReference type="InterPro" id="IPR050680">
    <property type="entry name" value="YpeA/RimI_acetyltransf"/>
</dbReference>
<evidence type="ECO:0000256" key="1">
    <source>
        <dbReference type="ARBA" id="ARBA00005395"/>
    </source>
</evidence>
<dbReference type="EC" id="2.3.1.266" evidence="5"/>
<dbReference type="Pfam" id="PF00583">
    <property type="entry name" value="Acetyltransf_1"/>
    <property type="match status" value="1"/>
</dbReference>
<dbReference type="Gene3D" id="3.40.630.30">
    <property type="match status" value="1"/>
</dbReference>
<dbReference type="RefSeq" id="WP_253020815.1">
    <property type="nucleotide sequence ID" value="NZ_JAOSHN010000001.1"/>
</dbReference>
<dbReference type="CDD" id="cd04301">
    <property type="entry name" value="NAT_SF"/>
    <property type="match status" value="1"/>
</dbReference>
<evidence type="ECO:0000256" key="3">
    <source>
        <dbReference type="ARBA" id="ARBA00022679"/>
    </source>
</evidence>
<keyword evidence="4 7" id="KW-0012">Acyltransferase</keyword>
<dbReference type="EMBL" id="JAOSHN010000001">
    <property type="protein sequence ID" value="MCU7377488.1"/>
    <property type="molecule type" value="Genomic_DNA"/>
</dbReference>
<dbReference type="GO" id="GO:0008999">
    <property type="term" value="F:protein-N-terminal-alanine acetyltransferase activity"/>
    <property type="evidence" value="ECO:0007669"/>
    <property type="project" value="UniProtKB-EC"/>
</dbReference>
<organism evidence="7 8">
    <name type="scientific">Hominibacterium faecale</name>
    <dbReference type="NCBI Taxonomy" id="2839743"/>
    <lineage>
        <taxon>Bacteria</taxon>
        <taxon>Bacillati</taxon>
        <taxon>Bacillota</taxon>
        <taxon>Clostridia</taxon>
        <taxon>Peptostreptococcales</taxon>
        <taxon>Anaerovoracaceae</taxon>
        <taxon>Hominibacterium</taxon>
    </lineage>
</organism>
<dbReference type="AlphaFoldDB" id="A0A9J6QJ29"/>
<name>A0A9J6QJ29_9FIRM</name>
<proteinExistence type="inferred from homology"/>
<reference evidence="7" key="1">
    <citation type="submission" date="2022-09" db="EMBL/GenBank/DDBJ databases">
        <title>Culturomic study of gut microbiota in children with autism spectrum disorder.</title>
        <authorList>
            <person name="Efimov B.A."/>
            <person name="Chaplin A.V."/>
            <person name="Sokolova S.R."/>
            <person name="Pikina A.P."/>
            <person name="Korzhanova M."/>
            <person name="Belova V."/>
            <person name="Korostin D."/>
        </authorList>
    </citation>
    <scope>NUCLEOTIDE SEQUENCE</scope>
    <source>
        <strain evidence="7">ASD5510</strain>
    </source>
</reference>
<keyword evidence="7" id="KW-0687">Ribonucleoprotein</keyword>
<dbReference type="InterPro" id="IPR016181">
    <property type="entry name" value="Acyl_CoA_acyltransferase"/>
</dbReference>
<evidence type="ECO:0000313" key="8">
    <source>
        <dbReference type="Proteomes" id="UP001065549"/>
    </source>
</evidence>
<evidence type="ECO:0000256" key="2">
    <source>
        <dbReference type="ARBA" id="ARBA00022490"/>
    </source>
</evidence>
<dbReference type="PANTHER" id="PTHR43420:SF44">
    <property type="entry name" value="ACETYLTRANSFERASE YPEA"/>
    <property type="match status" value="1"/>
</dbReference>
<comment type="catalytic activity">
    <reaction evidence="5">
        <text>N-terminal L-alanyl-[ribosomal protein bS18] + acetyl-CoA = N-terminal N(alpha)-acetyl-L-alanyl-[ribosomal protein bS18] + CoA + H(+)</text>
        <dbReference type="Rhea" id="RHEA:43756"/>
        <dbReference type="Rhea" id="RHEA-COMP:10676"/>
        <dbReference type="Rhea" id="RHEA-COMP:10677"/>
        <dbReference type="ChEBI" id="CHEBI:15378"/>
        <dbReference type="ChEBI" id="CHEBI:57287"/>
        <dbReference type="ChEBI" id="CHEBI:57288"/>
        <dbReference type="ChEBI" id="CHEBI:64718"/>
        <dbReference type="ChEBI" id="CHEBI:83683"/>
        <dbReference type="EC" id="2.3.1.266"/>
    </reaction>
</comment>
<comment type="subcellular location">
    <subcellularLocation>
        <location evidence="5">Cytoplasm</location>
    </subcellularLocation>
</comment>
<evidence type="ECO:0000256" key="4">
    <source>
        <dbReference type="ARBA" id="ARBA00023315"/>
    </source>
</evidence>
<dbReference type="GO" id="GO:0005840">
    <property type="term" value="C:ribosome"/>
    <property type="evidence" value="ECO:0007669"/>
    <property type="project" value="UniProtKB-KW"/>
</dbReference>
<comment type="caution">
    <text evidence="7">The sequence shown here is derived from an EMBL/GenBank/DDBJ whole genome shotgun (WGS) entry which is preliminary data.</text>
</comment>
<evidence type="ECO:0000313" key="7">
    <source>
        <dbReference type="EMBL" id="MCU7377488.1"/>
    </source>
</evidence>
<dbReference type="InterPro" id="IPR006464">
    <property type="entry name" value="AcTrfase_RimI/Ard1"/>
</dbReference>
<keyword evidence="7" id="KW-0689">Ribosomal protein</keyword>
<dbReference type="NCBIfam" id="TIGR01575">
    <property type="entry name" value="rimI"/>
    <property type="match status" value="1"/>
</dbReference>
<keyword evidence="2 5" id="KW-0963">Cytoplasm</keyword>
<dbReference type="PANTHER" id="PTHR43420">
    <property type="entry name" value="ACETYLTRANSFERASE"/>
    <property type="match status" value="1"/>
</dbReference>
<dbReference type="Proteomes" id="UP001065549">
    <property type="component" value="Unassembled WGS sequence"/>
</dbReference>
<feature type="domain" description="N-acetyltransferase" evidence="6">
    <location>
        <begin position="4"/>
        <end position="149"/>
    </location>
</feature>
<comment type="similarity">
    <text evidence="1 5">Belongs to the acetyltransferase family. RimI subfamily.</text>
</comment>